<dbReference type="GO" id="GO:0008233">
    <property type="term" value="F:peptidase activity"/>
    <property type="evidence" value="ECO:0007669"/>
    <property type="project" value="UniProtKB-KW"/>
</dbReference>
<name>G7IRV8_MEDTR</name>
<reference evidence="2" key="3">
    <citation type="submission" date="2015-04" db="UniProtKB">
        <authorList>
            <consortium name="EnsemblPlants"/>
        </authorList>
    </citation>
    <scope>IDENTIFICATION</scope>
    <source>
        <strain evidence="2">cv. Jemalong A17</strain>
    </source>
</reference>
<organism evidence="1 3">
    <name type="scientific">Medicago truncatula</name>
    <name type="common">Barrel medic</name>
    <name type="synonym">Medicago tribuloides</name>
    <dbReference type="NCBI Taxonomy" id="3880"/>
    <lineage>
        <taxon>Eukaryota</taxon>
        <taxon>Viridiplantae</taxon>
        <taxon>Streptophyta</taxon>
        <taxon>Embryophyta</taxon>
        <taxon>Tracheophyta</taxon>
        <taxon>Spermatophyta</taxon>
        <taxon>Magnoliopsida</taxon>
        <taxon>eudicotyledons</taxon>
        <taxon>Gunneridae</taxon>
        <taxon>Pentapetalae</taxon>
        <taxon>rosids</taxon>
        <taxon>fabids</taxon>
        <taxon>Fabales</taxon>
        <taxon>Fabaceae</taxon>
        <taxon>Papilionoideae</taxon>
        <taxon>50 kb inversion clade</taxon>
        <taxon>NPAAA clade</taxon>
        <taxon>Hologalegina</taxon>
        <taxon>IRL clade</taxon>
        <taxon>Trifolieae</taxon>
        <taxon>Medicago</taxon>
    </lineage>
</organism>
<keyword evidence="1" id="KW-0645">Protease</keyword>
<protein>
    <submittedName>
        <fullName evidence="1">ICE-like protease (Caspase) p20 domain protein</fullName>
    </submittedName>
</protein>
<evidence type="ECO:0000313" key="3">
    <source>
        <dbReference type="Proteomes" id="UP000002051"/>
    </source>
</evidence>
<dbReference type="Gene3D" id="3.40.50.1460">
    <property type="match status" value="1"/>
</dbReference>
<dbReference type="Proteomes" id="UP000002051">
    <property type="component" value="Chromosome 2"/>
</dbReference>
<reference evidence="1 3" key="1">
    <citation type="journal article" date="2011" name="Nature">
        <title>The Medicago genome provides insight into the evolution of rhizobial symbioses.</title>
        <authorList>
            <person name="Young N.D."/>
            <person name="Debelle F."/>
            <person name="Oldroyd G.E."/>
            <person name="Geurts R."/>
            <person name="Cannon S.B."/>
            <person name="Udvardi M.K."/>
            <person name="Benedito V.A."/>
            <person name="Mayer K.F."/>
            <person name="Gouzy J."/>
            <person name="Schoof H."/>
            <person name="Van de Peer Y."/>
            <person name="Proost S."/>
            <person name="Cook D.R."/>
            <person name="Meyers B.C."/>
            <person name="Spannagl M."/>
            <person name="Cheung F."/>
            <person name="De Mita S."/>
            <person name="Krishnakumar V."/>
            <person name="Gundlach H."/>
            <person name="Zhou S."/>
            <person name="Mudge J."/>
            <person name="Bharti A.K."/>
            <person name="Murray J.D."/>
            <person name="Naoumkina M.A."/>
            <person name="Rosen B."/>
            <person name="Silverstein K.A."/>
            <person name="Tang H."/>
            <person name="Rombauts S."/>
            <person name="Zhao P.X."/>
            <person name="Zhou P."/>
            <person name="Barbe V."/>
            <person name="Bardou P."/>
            <person name="Bechner M."/>
            <person name="Bellec A."/>
            <person name="Berger A."/>
            <person name="Berges H."/>
            <person name="Bidwell S."/>
            <person name="Bisseling T."/>
            <person name="Choisne N."/>
            <person name="Couloux A."/>
            <person name="Denny R."/>
            <person name="Deshpande S."/>
            <person name="Dai X."/>
            <person name="Doyle J.J."/>
            <person name="Dudez A.M."/>
            <person name="Farmer A.D."/>
            <person name="Fouteau S."/>
            <person name="Franken C."/>
            <person name="Gibelin C."/>
            <person name="Gish J."/>
            <person name="Goldstein S."/>
            <person name="Gonzalez A.J."/>
            <person name="Green P.J."/>
            <person name="Hallab A."/>
            <person name="Hartog M."/>
            <person name="Hua A."/>
            <person name="Humphray S.J."/>
            <person name="Jeong D.H."/>
            <person name="Jing Y."/>
            <person name="Jocker A."/>
            <person name="Kenton S.M."/>
            <person name="Kim D.J."/>
            <person name="Klee K."/>
            <person name="Lai H."/>
            <person name="Lang C."/>
            <person name="Lin S."/>
            <person name="Macmil S.L."/>
            <person name="Magdelenat G."/>
            <person name="Matthews L."/>
            <person name="McCorrison J."/>
            <person name="Monaghan E.L."/>
            <person name="Mun J.H."/>
            <person name="Najar F.Z."/>
            <person name="Nicholson C."/>
            <person name="Noirot C."/>
            <person name="O'Bleness M."/>
            <person name="Paule C.R."/>
            <person name="Poulain J."/>
            <person name="Prion F."/>
            <person name="Qin B."/>
            <person name="Qu C."/>
            <person name="Retzel E.F."/>
            <person name="Riddle C."/>
            <person name="Sallet E."/>
            <person name="Samain S."/>
            <person name="Samson N."/>
            <person name="Sanders I."/>
            <person name="Saurat O."/>
            <person name="Scarpelli C."/>
            <person name="Schiex T."/>
            <person name="Segurens B."/>
            <person name="Severin A.J."/>
            <person name="Sherrier D.J."/>
            <person name="Shi R."/>
            <person name="Sims S."/>
            <person name="Singer S.R."/>
            <person name="Sinharoy S."/>
            <person name="Sterck L."/>
            <person name="Viollet A."/>
            <person name="Wang B.B."/>
            <person name="Wang K."/>
            <person name="Wang M."/>
            <person name="Wang X."/>
            <person name="Warfsmann J."/>
            <person name="Weissenbach J."/>
            <person name="White D.D."/>
            <person name="White J.D."/>
            <person name="Wiley G.B."/>
            <person name="Wincker P."/>
            <person name="Xing Y."/>
            <person name="Yang L."/>
            <person name="Yao Z."/>
            <person name="Ying F."/>
            <person name="Zhai J."/>
            <person name="Zhou L."/>
            <person name="Zuber A."/>
            <person name="Denarie J."/>
            <person name="Dixon R.A."/>
            <person name="May G.D."/>
            <person name="Schwartz D.C."/>
            <person name="Rogers J."/>
            <person name="Quetier F."/>
            <person name="Town C.D."/>
            <person name="Roe B.A."/>
        </authorList>
    </citation>
    <scope>NUCLEOTIDE SEQUENCE [LARGE SCALE GENOMIC DNA]</scope>
    <source>
        <strain evidence="1">A17</strain>
        <strain evidence="2 3">cv. Jemalong A17</strain>
    </source>
</reference>
<evidence type="ECO:0000313" key="1">
    <source>
        <dbReference type="EMBL" id="AES67631.1"/>
    </source>
</evidence>
<dbReference type="GO" id="GO:0006508">
    <property type="term" value="P:proteolysis"/>
    <property type="evidence" value="ECO:0007669"/>
    <property type="project" value="UniProtKB-KW"/>
</dbReference>
<reference evidence="1 3" key="2">
    <citation type="journal article" date="2014" name="BMC Genomics">
        <title>An improved genome release (version Mt4.0) for the model legume Medicago truncatula.</title>
        <authorList>
            <person name="Tang H."/>
            <person name="Krishnakumar V."/>
            <person name="Bidwell S."/>
            <person name="Rosen B."/>
            <person name="Chan A."/>
            <person name="Zhou S."/>
            <person name="Gentzbittel L."/>
            <person name="Childs K.L."/>
            <person name="Yandell M."/>
            <person name="Gundlach H."/>
            <person name="Mayer K.F."/>
            <person name="Schwartz D.C."/>
            <person name="Town C.D."/>
        </authorList>
    </citation>
    <scope>GENOME REANNOTATION</scope>
    <source>
        <strain evidence="2 3">cv. Jemalong A17</strain>
    </source>
</reference>
<evidence type="ECO:0000313" key="2">
    <source>
        <dbReference type="EnsemblPlants" id="AES67631"/>
    </source>
</evidence>
<dbReference type="EnsemblPlants" id="AES67631">
    <property type="protein sequence ID" value="AES67631"/>
    <property type="gene ID" value="MTR_2g097500"/>
</dbReference>
<proteinExistence type="predicted"/>
<dbReference type="EMBL" id="CM001218">
    <property type="protein sequence ID" value="AES67631.1"/>
    <property type="molecule type" value="Genomic_DNA"/>
</dbReference>
<keyword evidence="3" id="KW-1185">Reference proteome</keyword>
<dbReference type="HOGENOM" id="CLU_3109396_0_0_1"/>
<keyword evidence="1" id="KW-0378">Hydrolase</keyword>
<accession>G7IRV8</accession>
<gene>
    <name evidence="1" type="ordered locus">MTR_2g097500</name>
</gene>
<sequence>MLDDERLNPTSPMVLNKLEDMILAMEDGDCILFYFCGHGGRYKVKQWSNNT</sequence>
<dbReference type="AlphaFoldDB" id="G7IRV8"/>
<dbReference type="PaxDb" id="3880-AES67631"/>